<keyword evidence="2" id="KW-1185">Reference proteome</keyword>
<dbReference type="RefSeq" id="WP_393010992.1">
    <property type="nucleotide sequence ID" value="NZ_JAZAQF010000028.1"/>
</dbReference>
<evidence type="ECO:0000313" key="1">
    <source>
        <dbReference type="EMBL" id="MFG3816967.1"/>
    </source>
</evidence>
<accession>A0ABW7C763</accession>
<dbReference type="Proteomes" id="UP001604335">
    <property type="component" value="Unassembled WGS sequence"/>
</dbReference>
<proteinExistence type="predicted"/>
<gene>
    <name evidence="1" type="ORF">VPK24_04910</name>
</gene>
<name>A0ABW7C763_9CYAN</name>
<comment type="caution">
    <text evidence="1">The sequence shown here is derived from an EMBL/GenBank/DDBJ whole genome shotgun (WGS) entry which is preliminary data.</text>
</comment>
<organism evidence="1 2">
    <name type="scientific">Limnothrix redekei LRLZ20PSL1</name>
    <dbReference type="NCBI Taxonomy" id="3112953"/>
    <lineage>
        <taxon>Bacteria</taxon>
        <taxon>Bacillati</taxon>
        <taxon>Cyanobacteriota</taxon>
        <taxon>Cyanophyceae</taxon>
        <taxon>Pseudanabaenales</taxon>
        <taxon>Pseudanabaenaceae</taxon>
        <taxon>Limnothrix</taxon>
    </lineage>
</organism>
<reference evidence="2" key="1">
    <citation type="journal article" date="2024" name="Algal Res.">
        <title>Biochemical, toxicological and genomic investigation of a high-biomass producing Limnothrix strain isolated from Italian shallow drinking water reservoir.</title>
        <authorList>
            <person name="Simonazzi M."/>
            <person name="Shishido T.K."/>
            <person name="Delbaje E."/>
            <person name="Wahlsten M."/>
            <person name="Fewer D.P."/>
            <person name="Sivonen K."/>
            <person name="Pezzolesi L."/>
            <person name="Pistocchi R."/>
        </authorList>
    </citation>
    <scope>NUCLEOTIDE SEQUENCE [LARGE SCALE GENOMIC DNA]</scope>
    <source>
        <strain evidence="2">LRLZ20PSL1</strain>
    </source>
</reference>
<evidence type="ECO:0000313" key="2">
    <source>
        <dbReference type="Proteomes" id="UP001604335"/>
    </source>
</evidence>
<protein>
    <submittedName>
        <fullName evidence="1">Uncharacterized protein</fullName>
    </submittedName>
</protein>
<sequence>MPDPERRHWGSGGLLRLTVVTYVNLAVKTLRFLTKPLVATAGECEAVGTLADSAIHPLIAIATANRFLSTVLLPRAALVPSFGSSKLLLTGFRHWTASEFTKAAISTALNVVLEVGWVLGCFGTAVLMLC</sequence>
<dbReference type="EMBL" id="JAZAQF010000028">
    <property type="protein sequence ID" value="MFG3816967.1"/>
    <property type="molecule type" value="Genomic_DNA"/>
</dbReference>